<accession>M4C2V2</accession>
<sequence length="73" mass="8170">MVTDRSQQRHLTQRIVKKGVAARAGIGMIFVSDSTTLGSKREAQTVYYSYLSLIRCLVVWYVSSTVTQSCLPI</sequence>
<dbReference type="EnsemblProtists" id="HpaT813418">
    <property type="protein sequence ID" value="HpaP813418"/>
    <property type="gene ID" value="HpaG813418"/>
</dbReference>
<protein>
    <submittedName>
        <fullName evidence="1">Uncharacterized protein</fullName>
    </submittedName>
</protein>
<name>M4C2V2_HYAAE</name>
<dbReference type="Proteomes" id="UP000011713">
    <property type="component" value="Unassembled WGS sequence"/>
</dbReference>
<evidence type="ECO:0000313" key="1">
    <source>
        <dbReference type="EnsemblProtists" id="HpaP813418"/>
    </source>
</evidence>
<dbReference type="HOGENOM" id="CLU_2710117_0_0_1"/>
<reference evidence="1" key="2">
    <citation type="submission" date="2015-06" db="UniProtKB">
        <authorList>
            <consortium name="EnsemblProtists"/>
        </authorList>
    </citation>
    <scope>IDENTIFICATION</scope>
    <source>
        <strain evidence="1">Emoy2</strain>
    </source>
</reference>
<evidence type="ECO:0000313" key="2">
    <source>
        <dbReference type="Proteomes" id="UP000011713"/>
    </source>
</evidence>
<proteinExistence type="predicted"/>
<keyword evidence="2" id="KW-1185">Reference proteome</keyword>
<organism evidence="1 2">
    <name type="scientific">Hyaloperonospora arabidopsidis (strain Emoy2)</name>
    <name type="common">Downy mildew agent</name>
    <name type="synonym">Peronospora arabidopsidis</name>
    <dbReference type="NCBI Taxonomy" id="559515"/>
    <lineage>
        <taxon>Eukaryota</taxon>
        <taxon>Sar</taxon>
        <taxon>Stramenopiles</taxon>
        <taxon>Oomycota</taxon>
        <taxon>Peronosporomycetes</taxon>
        <taxon>Peronosporales</taxon>
        <taxon>Peronosporaceae</taxon>
        <taxon>Hyaloperonospora</taxon>
    </lineage>
</organism>
<dbReference type="AlphaFoldDB" id="M4C2V2"/>
<dbReference type="EMBL" id="JH598140">
    <property type="status" value="NOT_ANNOTATED_CDS"/>
    <property type="molecule type" value="Genomic_DNA"/>
</dbReference>
<reference evidence="2" key="1">
    <citation type="journal article" date="2010" name="Science">
        <title>Signatures of adaptation to obligate biotrophy in the Hyaloperonospora arabidopsidis genome.</title>
        <authorList>
            <person name="Baxter L."/>
            <person name="Tripathy S."/>
            <person name="Ishaque N."/>
            <person name="Boot N."/>
            <person name="Cabral A."/>
            <person name="Kemen E."/>
            <person name="Thines M."/>
            <person name="Ah-Fong A."/>
            <person name="Anderson R."/>
            <person name="Badejoko W."/>
            <person name="Bittner-Eddy P."/>
            <person name="Boore J.L."/>
            <person name="Chibucos M.C."/>
            <person name="Coates M."/>
            <person name="Dehal P."/>
            <person name="Delehaunty K."/>
            <person name="Dong S."/>
            <person name="Downton P."/>
            <person name="Dumas B."/>
            <person name="Fabro G."/>
            <person name="Fronick C."/>
            <person name="Fuerstenberg S.I."/>
            <person name="Fulton L."/>
            <person name="Gaulin E."/>
            <person name="Govers F."/>
            <person name="Hughes L."/>
            <person name="Humphray S."/>
            <person name="Jiang R.H."/>
            <person name="Judelson H."/>
            <person name="Kamoun S."/>
            <person name="Kyung K."/>
            <person name="Meijer H."/>
            <person name="Minx P."/>
            <person name="Morris P."/>
            <person name="Nelson J."/>
            <person name="Phuntumart V."/>
            <person name="Qutob D."/>
            <person name="Rehmany A."/>
            <person name="Rougon-Cardoso A."/>
            <person name="Ryden P."/>
            <person name="Torto-Alalibo T."/>
            <person name="Studholme D."/>
            <person name="Wang Y."/>
            <person name="Win J."/>
            <person name="Wood J."/>
            <person name="Clifton S.W."/>
            <person name="Rogers J."/>
            <person name="Van den Ackerveken G."/>
            <person name="Jones J.D."/>
            <person name="McDowell J.M."/>
            <person name="Beynon J."/>
            <person name="Tyler B.M."/>
        </authorList>
    </citation>
    <scope>NUCLEOTIDE SEQUENCE [LARGE SCALE GENOMIC DNA]</scope>
    <source>
        <strain evidence="2">Emoy2</strain>
    </source>
</reference>
<dbReference type="VEuPathDB" id="FungiDB:HpaG813418"/>
<dbReference type="InParanoid" id="M4C2V2"/>